<sequence length="87" mass="9612">MNLNDLNKVLFDNLNRINNPDLSGEQLKDTIEQSKAVASVAGQIISLGELALRGQELACKQNKDYCPIMPALLQVTNETKVINQETN</sequence>
<keyword evidence="2" id="KW-1185">Reference proteome</keyword>
<protein>
    <submittedName>
        <fullName evidence="1">Uncharacterized protein</fullName>
    </submittedName>
</protein>
<gene>
    <name evidence="1" type="ORF">EV692_2115</name>
</gene>
<name>A0A4R1KQ66_9PAST</name>
<evidence type="ECO:0000313" key="2">
    <source>
        <dbReference type="Proteomes" id="UP000295496"/>
    </source>
</evidence>
<dbReference type="AlphaFoldDB" id="A0A4R1KQ66"/>
<comment type="caution">
    <text evidence="1">The sequence shown here is derived from an EMBL/GenBank/DDBJ whole genome shotgun (WGS) entry which is preliminary data.</text>
</comment>
<accession>A0A4R1KQ66</accession>
<proteinExistence type="predicted"/>
<dbReference type="RefSeq" id="WP_132302682.1">
    <property type="nucleotide sequence ID" value="NZ_CP170642.1"/>
</dbReference>
<organism evidence="1 2">
    <name type="scientific">Lonepinella koalarum</name>
    <dbReference type="NCBI Taxonomy" id="53417"/>
    <lineage>
        <taxon>Bacteria</taxon>
        <taxon>Pseudomonadati</taxon>
        <taxon>Pseudomonadota</taxon>
        <taxon>Gammaproteobacteria</taxon>
        <taxon>Pasteurellales</taxon>
        <taxon>Pasteurellaceae</taxon>
        <taxon>Lonepinella</taxon>
    </lineage>
</organism>
<dbReference type="Proteomes" id="UP000295496">
    <property type="component" value="Unassembled WGS sequence"/>
</dbReference>
<reference evidence="1 2" key="1">
    <citation type="submission" date="2019-03" db="EMBL/GenBank/DDBJ databases">
        <title>Genomic Encyclopedia of Type Strains, Phase IV (KMG-IV): sequencing the most valuable type-strain genomes for metagenomic binning, comparative biology and taxonomic classification.</title>
        <authorList>
            <person name="Goeker M."/>
        </authorList>
    </citation>
    <scope>NUCLEOTIDE SEQUENCE [LARGE SCALE GENOMIC DNA]</scope>
    <source>
        <strain evidence="1 2">DSM 10053</strain>
    </source>
</reference>
<evidence type="ECO:0000313" key="1">
    <source>
        <dbReference type="EMBL" id="TCK67205.1"/>
    </source>
</evidence>
<dbReference type="EMBL" id="SMGJ01000007">
    <property type="protein sequence ID" value="TCK67205.1"/>
    <property type="molecule type" value="Genomic_DNA"/>
</dbReference>